<organism evidence="2 3">
    <name type="scientific">Mortierella alpina</name>
    <name type="common">Oleaginous fungus</name>
    <name type="synonym">Mortierella renispora</name>
    <dbReference type="NCBI Taxonomy" id="64518"/>
    <lineage>
        <taxon>Eukaryota</taxon>
        <taxon>Fungi</taxon>
        <taxon>Fungi incertae sedis</taxon>
        <taxon>Mucoromycota</taxon>
        <taxon>Mortierellomycotina</taxon>
        <taxon>Mortierellomycetes</taxon>
        <taxon>Mortierellales</taxon>
        <taxon>Mortierellaceae</taxon>
        <taxon>Mortierella</taxon>
    </lineage>
</organism>
<keyword evidence="3" id="KW-1185">Reference proteome</keyword>
<comment type="caution">
    <text evidence="2">The sequence shown here is derived from an EMBL/GenBank/DDBJ whole genome shotgun (WGS) entry which is preliminary data.</text>
</comment>
<dbReference type="Proteomes" id="UP000738359">
    <property type="component" value="Unassembled WGS sequence"/>
</dbReference>
<dbReference type="AlphaFoldDB" id="A0A9P6ISZ2"/>
<proteinExistence type="predicted"/>
<keyword evidence="1" id="KW-1133">Transmembrane helix</keyword>
<feature type="transmembrane region" description="Helical" evidence="1">
    <location>
        <begin position="42"/>
        <end position="64"/>
    </location>
</feature>
<gene>
    <name evidence="2" type="ORF">BGZ70_004208</name>
</gene>
<evidence type="ECO:0000313" key="3">
    <source>
        <dbReference type="Proteomes" id="UP000738359"/>
    </source>
</evidence>
<accession>A0A9P6ISZ2</accession>
<keyword evidence="1" id="KW-0812">Transmembrane</keyword>
<evidence type="ECO:0000313" key="2">
    <source>
        <dbReference type="EMBL" id="KAF9944929.1"/>
    </source>
</evidence>
<protein>
    <submittedName>
        <fullName evidence="2">Uncharacterized protein</fullName>
    </submittedName>
</protein>
<name>A0A9P6ISZ2_MORAP</name>
<reference evidence="2" key="1">
    <citation type="journal article" date="2020" name="Fungal Divers.">
        <title>Resolving the Mortierellaceae phylogeny through synthesis of multi-gene phylogenetics and phylogenomics.</title>
        <authorList>
            <person name="Vandepol N."/>
            <person name="Liber J."/>
            <person name="Desiro A."/>
            <person name="Na H."/>
            <person name="Kennedy M."/>
            <person name="Barry K."/>
            <person name="Grigoriev I.V."/>
            <person name="Miller A.N."/>
            <person name="O'Donnell K."/>
            <person name="Stajich J.E."/>
            <person name="Bonito G."/>
        </authorList>
    </citation>
    <scope>NUCLEOTIDE SEQUENCE</scope>
    <source>
        <strain evidence="2">CK1249</strain>
    </source>
</reference>
<evidence type="ECO:0000256" key="1">
    <source>
        <dbReference type="SAM" id="Phobius"/>
    </source>
</evidence>
<feature type="non-terminal residue" evidence="2">
    <location>
        <position position="65"/>
    </location>
</feature>
<dbReference type="OrthoDB" id="2383397at2759"/>
<keyword evidence="1" id="KW-0472">Membrane</keyword>
<dbReference type="EMBL" id="JAAAHY010002257">
    <property type="protein sequence ID" value="KAF9944929.1"/>
    <property type="molecule type" value="Genomic_DNA"/>
</dbReference>
<sequence length="65" mass="7528">MRRNKVLLVIILDFCKNAVYLVNQLKTLSTQQGKDPAYLAAQYIYVIWLLLMVIKALVGFWANLK</sequence>